<comment type="caution">
    <text evidence="1">The sequence shown here is derived from an EMBL/GenBank/DDBJ whole genome shotgun (WGS) entry which is preliminary data.</text>
</comment>
<dbReference type="AlphaFoldDB" id="A0A5U2RMC6"/>
<evidence type="ECO:0008006" key="2">
    <source>
        <dbReference type="Google" id="ProtNLM"/>
    </source>
</evidence>
<sequence>MCKPFMTHGRAVNKRGLTTGIHYEVQAASRTEAVNAAIQAAERDGYSYVHITAVMEVAHA</sequence>
<name>A0A5U2RMC6_SALER</name>
<dbReference type="Proteomes" id="UP000839924">
    <property type="component" value="Unassembled WGS sequence"/>
</dbReference>
<reference evidence="1" key="1">
    <citation type="submission" date="2018-07" db="EMBL/GenBank/DDBJ databases">
        <authorList>
            <consortium name="PulseNet: The National Subtyping Network for Foodborne Disease Surveillance"/>
            <person name="Tarr C.L."/>
            <person name="Trees E."/>
            <person name="Katz L.S."/>
            <person name="Carleton-Romer H.A."/>
            <person name="Stroika S."/>
            <person name="Kucerova Z."/>
            <person name="Roache K.F."/>
            <person name="Sabol A.L."/>
            <person name="Besser J."/>
            <person name="Gerner-Smidt P."/>
        </authorList>
    </citation>
    <scope>NUCLEOTIDE SEQUENCE [LARGE SCALE GENOMIC DNA]</scope>
    <source>
        <strain evidence="1">2012K-0227</strain>
    </source>
</reference>
<proteinExistence type="predicted"/>
<dbReference type="EMBL" id="AAGKWS010000005">
    <property type="protein sequence ID" value="EBP1763266.1"/>
    <property type="molecule type" value="Genomic_DNA"/>
</dbReference>
<gene>
    <name evidence="1" type="ORF">ND68_12855</name>
</gene>
<protein>
    <recommendedName>
        <fullName evidence="2">DUF1471 domain-containing protein</fullName>
    </recommendedName>
</protein>
<evidence type="ECO:0000313" key="1">
    <source>
        <dbReference type="EMBL" id="EBP1763266.1"/>
    </source>
</evidence>
<organism evidence="1">
    <name type="scientific">Salmonella enterica</name>
    <name type="common">Salmonella choleraesuis</name>
    <dbReference type="NCBI Taxonomy" id="28901"/>
    <lineage>
        <taxon>Bacteria</taxon>
        <taxon>Pseudomonadati</taxon>
        <taxon>Pseudomonadota</taxon>
        <taxon>Gammaproteobacteria</taxon>
        <taxon>Enterobacterales</taxon>
        <taxon>Enterobacteriaceae</taxon>
        <taxon>Salmonella</taxon>
    </lineage>
</organism>
<accession>A0A5U2RMC6</accession>